<accession>A0AAV5W0S7</accession>
<reference evidence="2" key="1">
    <citation type="submission" date="2023-10" db="EMBL/GenBank/DDBJ databases">
        <title>Genome assembly of Pristionchus species.</title>
        <authorList>
            <person name="Yoshida K."/>
            <person name="Sommer R.J."/>
        </authorList>
    </citation>
    <scope>NUCLEOTIDE SEQUENCE</scope>
    <source>
        <strain evidence="2">RS5133</strain>
    </source>
</reference>
<keyword evidence="1" id="KW-0472">Membrane</keyword>
<keyword evidence="1" id="KW-1133">Transmembrane helix</keyword>
<proteinExistence type="predicted"/>
<evidence type="ECO:0000256" key="1">
    <source>
        <dbReference type="SAM" id="Phobius"/>
    </source>
</evidence>
<feature type="transmembrane region" description="Helical" evidence="1">
    <location>
        <begin position="72"/>
        <end position="92"/>
    </location>
</feature>
<evidence type="ECO:0000313" key="2">
    <source>
        <dbReference type="EMBL" id="GMT23544.1"/>
    </source>
</evidence>
<feature type="non-terminal residue" evidence="2">
    <location>
        <position position="1"/>
    </location>
</feature>
<evidence type="ECO:0000313" key="3">
    <source>
        <dbReference type="Proteomes" id="UP001432322"/>
    </source>
</evidence>
<comment type="caution">
    <text evidence="2">The sequence shown here is derived from an EMBL/GenBank/DDBJ whole genome shotgun (WGS) entry which is preliminary data.</text>
</comment>
<dbReference type="AlphaFoldDB" id="A0AAV5W0S7"/>
<protein>
    <submittedName>
        <fullName evidence="2">Uncharacterized protein</fullName>
    </submittedName>
</protein>
<gene>
    <name evidence="2" type="ORF">PFISCL1PPCAC_14841</name>
</gene>
<organism evidence="2 3">
    <name type="scientific">Pristionchus fissidentatus</name>
    <dbReference type="NCBI Taxonomy" id="1538716"/>
    <lineage>
        <taxon>Eukaryota</taxon>
        <taxon>Metazoa</taxon>
        <taxon>Ecdysozoa</taxon>
        <taxon>Nematoda</taxon>
        <taxon>Chromadorea</taxon>
        <taxon>Rhabditida</taxon>
        <taxon>Rhabditina</taxon>
        <taxon>Diplogasteromorpha</taxon>
        <taxon>Diplogasteroidea</taxon>
        <taxon>Neodiplogasteridae</taxon>
        <taxon>Pristionchus</taxon>
    </lineage>
</organism>
<sequence length="185" mass="21208">SSIYSTTTFVYPQPMRTRHIRRPQSLILANDSTQYDELKKILILSGIFFMGAIVLIMSKMQMQTEEVLRWSPIVWLLGVIVAGLTCNGIFYCRKLCVKRRRRMNPSARDLYATLPLPMSYPCLAPPPHEGCCRDRSPYVYRNLPLLPPSYNESIQEDGNRMVPPKYEEVVSPTSSPHDTVIVMPQ</sequence>
<keyword evidence="3" id="KW-1185">Reference proteome</keyword>
<dbReference type="EMBL" id="BTSY01000004">
    <property type="protein sequence ID" value="GMT23544.1"/>
    <property type="molecule type" value="Genomic_DNA"/>
</dbReference>
<dbReference type="Proteomes" id="UP001432322">
    <property type="component" value="Unassembled WGS sequence"/>
</dbReference>
<name>A0AAV5W0S7_9BILA</name>
<keyword evidence="1" id="KW-0812">Transmembrane</keyword>
<feature type="transmembrane region" description="Helical" evidence="1">
    <location>
        <begin position="41"/>
        <end position="60"/>
    </location>
</feature>